<dbReference type="PANTHER" id="PTHR43319">
    <property type="entry name" value="BETA-LACTAMASE-RELATED"/>
    <property type="match status" value="1"/>
</dbReference>
<feature type="domain" description="Beta-lactamase-related" evidence="1">
    <location>
        <begin position="21"/>
        <end position="354"/>
    </location>
</feature>
<accession>A0ABN3HGK7</accession>
<sequence>MLDWGERDTGDVDREGLEAAAGLARQRAGAAQLVVVRDGAVVLDRAYGCAPDALFWTFSTSKPFAALLVHRLAERGALSLDDPLAKHWPEFGANGKDAITVRHVLRHRSGLPVARSALRDAMAMTDWAASVRAIERARPRFAPGGGPAYQYVSYGFLLGELLQRVTGTPIRELLAAEILGPLGLRDTHLGLPDAAWPRHVPIRGRGAGPAVTAAYLNRRPLRQAVIPAAGVSTTARDLAVLYAALAAGGALDGVRVLSPESLRVATTPTSDGTIDALIRLPIRWSQGFQLGGPGLFPQRPRPMGRTSSPQAFGHNGSNVCVAWADPTRRLAVAYLTNDLPARAEGARAQNAVAEALLAACPPLPA</sequence>
<evidence type="ECO:0000313" key="3">
    <source>
        <dbReference type="Proteomes" id="UP001501444"/>
    </source>
</evidence>
<comment type="caution">
    <text evidence="2">The sequence shown here is derived from an EMBL/GenBank/DDBJ whole genome shotgun (WGS) entry which is preliminary data.</text>
</comment>
<dbReference type="Gene3D" id="3.40.710.10">
    <property type="entry name" value="DD-peptidase/beta-lactamase superfamily"/>
    <property type="match status" value="1"/>
</dbReference>
<gene>
    <name evidence="2" type="primary">lipE</name>
    <name evidence="2" type="ORF">GCM10010170_086640</name>
</gene>
<dbReference type="EMBL" id="BAAARV010000086">
    <property type="protein sequence ID" value="GAA2379751.1"/>
    <property type="molecule type" value="Genomic_DNA"/>
</dbReference>
<dbReference type="InterPro" id="IPR052907">
    <property type="entry name" value="Beta-lactamase/esterase"/>
</dbReference>
<keyword evidence="3" id="KW-1185">Reference proteome</keyword>
<dbReference type="InterPro" id="IPR001466">
    <property type="entry name" value="Beta-lactam-related"/>
</dbReference>
<reference evidence="2 3" key="1">
    <citation type="journal article" date="2019" name="Int. J. Syst. Evol. Microbiol.">
        <title>The Global Catalogue of Microorganisms (GCM) 10K type strain sequencing project: providing services to taxonomists for standard genome sequencing and annotation.</title>
        <authorList>
            <consortium name="The Broad Institute Genomics Platform"/>
            <consortium name="The Broad Institute Genome Sequencing Center for Infectious Disease"/>
            <person name="Wu L."/>
            <person name="Ma J."/>
        </authorList>
    </citation>
    <scope>NUCLEOTIDE SEQUENCE [LARGE SCALE GENOMIC DNA]</scope>
    <source>
        <strain evidence="2 3">JCM 3272</strain>
    </source>
</reference>
<dbReference type="Pfam" id="PF00144">
    <property type="entry name" value="Beta-lactamase"/>
    <property type="match status" value="1"/>
</dbReference>
<protein>
    <submittedName>
        <fullName evidence="2">Lipase LipE</fullName>
    </submittedName>
</protein>
<dbReference type="InterPro" id="IPR012338">
    <property type="entry name" value="Beta-lactam/transpept-like"/>
</dbReference>
<evidence type="ECO:0000313" key="2">
    <source>
        <dbReference type="EMBL" id="GAA2379751.1"/>
    </source>
</evidence>
<dbReference type="RefSeq" id="WP_344618495.1">
    <property type="nucleotide sequence ID" value="NZ_BAAARV010000086.1"/>
</dbReference>
<evidence type="ECO:0000259" key="1">
    <source>
        <dbReference type="Pfam" id="PF00144"/>
    </source>
</evidence>
<organism evidence="2 3">
    <name type="scientific">Dactylosporangium salmoneum</name>
    <dbReference type="NCBI Taxonomy" id="53361"/>
    <lineage>
        <taxon>Bacteria</taxon>
        <taxon>Bacillati</taxon>
        <taxon>Actinomycetota</taxon>
        <taxon>Actinomycetes</taxon>
        <taxon>Micromonosporales</taxon>
        <taxon>Micromonosporaceae</taxon>
        <taxon>Dactylosporangium</taxon>
    </lineage>
</organism>
<name>A0ABN3HGK7_9ACTN</name>
<dbReference type="Proteomes" id="UP001501444">
    <property type="component" value="Unassembled WGS sequence"/>
</dbReference>
<proteinExistence type="predicted"/>
<dbReference type="PANTHER" id="PTHR43319:SF3">
    <property type="entry name" value="BETA-LACTAMASE-RELATED DOMAIN-CONTAINING PROTEIN"/>
    <property type="match status" value="1"/>
</dbReference>
<dbReference type="SUPFAM" id="SSF56601">
    <property type="entry name" value="beta-lactamase/transpeptidase-like"/>
    <property type="match status" value="1"/>
</dbReference>